<evidence type="ECO:0000259" key="3">
    <source>
        <dbReference type="Pfam" id="PF00954"/>
    </source>
</evidence>
<organism evidence="4 5">
    <name type="scientific">Nelumbo nucifera</name>
    <name type="common">Sacred lotus</name>
    <dbReference type="NCBI Taxonomy" id="4432"/>
    <lineage>
        <taxon>Eukaryota</taxon>
        <taxon>Viridiplantae</taxon>
        <taxon>Streptophyta</taxon>
        <taxon>Embryophyta</taxon>
        <taxon>Tracheophyta</taxon>
        <taxon>Spermatophyta</taxon>
        <taxon>Magnoliopsida</taxon>
        <taxon>Proteales</taxon>
        <taxon>Nelumbonaceae</taxon>
        <taxon>Nelumbo</taxon>
    </lineage>
</organism>
<dbReference type="EMBL" id="DUZY01000002">
    <property type="protein sequence ID" value="DAD29481.1"/>
    <property type="molecule type" value="Genomic_DNA"/>
</dbReference>
<keyword evidence="2" id="KW-1015">Disulfide bond</keyword>
<keyword evidence="1" id="KW-0732">Signal</keyword>
<dbReference type="Pfam" id="PF00954">
    <property type="entry name" value="S_locus_glycop"/>
    <property type="match status" value="1"/>
</dbReference>
<dbReference type="AlphaFoldDB" id="A0A822YD79"/>
<keyword evidence="5" id="KW-1185">Reference proteome</keyword>
<evidence type="ECO:0000256" key="1">
    <source>
        <dbReference type="ARBA" id="ARBA00022729"/>
    </source>
</evidence>
<gene>
    <name evidence="4" type="ORF">HUJ06_030949</name>
</gene>
<dbReference type="PANTHER" id="PTHR32444">
    <property type="entry name" value="BULB-TYPE LECTIN DOMAIN-CONTAINING PROTEIN"/>
    <property type="match status" value="1"/>
</dbReference>
<evidence type="ECO:0000256" key="2">
    <source>
        <dbReference type="ARBA" id="ARBA00023157"/>
    </source>
</evidence>
<dbReference type="InterPro" id="IPR000858">
    <property type="entry name" value="S_locus_glycoprot_dom"/>
</dbReference>
<dbReference type="PANTHER" id="PTHR32444:SF234">
    <property type="entry name" value="RECEPTOR-LIKE SERINE_THREONINE-PROTEIN KINASE"/>
    <property type="match status" value="1"/>
</dbReference>
<evidence type="ECO:0000313" key="4">
    <source>
        <dbReference type="EMBL" id="DAD29481.1"/>
    </source>
</evidence>
<dbReference type="Proteomes" id="UP000607653">
    <property type="component" value="Unassembled WGS sequence"/>
</dbReference>
<name>A0A822YD79_NELNU</name>
<comment type="caution">
    <text evidence="4">The sequence shown here is derived from an EMBL/GenBank/DDBJ whole genome shotgun (WGS) entry which is preliminary data.</text>
</comment>
<proteinExistence type="predicted"/>
<dbReference type="GO" id="GO:0048544">
    <property type="term" value="P:recognition of pollen"/>
    <property type="evidence" value="ECO:0007669"/>
    <property type="project" value="InterPro"/>
</dbReference>
<sequence>MGMNRCLSSWKSVDGPPTGDLTYGIENNEYPEIVMQKGSKEHYRARPWNGLRYSGASELKTNIIFSFNFTWNNEEVSYTYHLLNDNSIISRLVLNQSTDNGGELQCYTWNAMSHNWQLFLSVLRDYCDTYGLCSAYSDCDMNESPVFQCLKGFKPKSLTDWNLMDWFEGMCTPSISGLPKGRRICEVYKGQIAGY</sequence>
<reference evidence="4 5" key="1">
    <citation type="journal article" date="2020" name="Mol. Biol. Evol.">
        <title>Distinct Expression and Methylation Patterns for Genes with Different Fates following a Single Whole-Genome Duplication in Flowering Plants.</title>
        <authorList>
            <person name="Shi T."/>
            <person name="Rahmani R.S."/>
            <person name="Gugger P.F."/>
            <person name="Wang M."/>
            <person name="Li H."/>
            <person name="Zhang Y."/>
            <person name="Li Z."/>
            <person name="Wang Q."/>
            <person name="Van de Peer Y."/>
            <person name="Marchal K."/>
            <person name="Chen J."/>
        </authorList>
    </citation>
    <scope>NUCLEOTIDE SEQUENCE [LARGE SCALE GENOMIC DNA]</scope>
    <source>
        <tissue evidence="4">Leaf</tissue>
    </source>
</reference>
<accession>A0A822YD79</accession>
<evidence type="ECO:0000313" key="5">
    <source>
        <dbReference type="Proteomes" id="UP000607653"/>
    </source>
</evidence>
<feature type="domain" description="S-locus glycoprotein" evidence="3">
    <location>
        <begin position="43"/>
        <end position="157"/>
    </location>
</feature>
<protein>
    <recommendedName>
        <fullName evidence="3">S-locus glycoprotein domain-containing protein</fullName>
    </recommendedName>
</protein>